<gene>
    <name evidence="1" type="ORF">CVT23_03535</name>
</gene>
<dbReference type="NCBIfam" id="NF011990">
    <property type="entry name" value="PRK15446.2-6"/>
    <property type="match status" value="1"/>
</dbReference>
<dbReference type="PANTHER" id="PTHR43135:SF3">
    <property type="entry name" value="ALPHA-D-RIBOSE 1-METHYLPHOSPHONATE 5-TRIPHOSPHATE DIPHOSPHATASE"/>
    <property type="match status" value="1"/>
</dbReference>
<dbReference type="InterPro" id="IPR051781">
    <property type="entry name" value="Metallo-dep_Hydrolase"/>
</dbReference>
<dbReference type="InterPro" id="IPR011059">
    <property type="entry name" value="Metal-dep_hydrolase_composite"/>
</dbReference>
<organism evidence="1 2">
    <name type="scientific">Minwuia thermotolerans</name>
    <dbReference type="NCBI Taxonomy" id="2056226"/>
    <lineage>
        <taxon>Bacteria</taxon>
        <taxon>Pseudomonadati</taxon>
        <taxon>Pseudomonadota</taxon>
        <taxon>Alphaproteobacteria</taxon>
        <taxon>Minwuiales</taxon>
        <taxon>Minwuiaceae</taxon>
        <taxon>Minwuia</taxon>
    </lineage>
</organism>
<dbReference type="SUPFAM" id="SSF51556">
    <property type="entry name" value="Metallo-dependent hydrolases"/>
    <property type="match status" value="1"/>
</dbReference>
<evidence type="ECO:0000313" key="1">
    <source>
        <dbReference type="EMBL" id="PJK30948.1"/>
    </source>
</evidence>
<dbReference type="GO" id="GO:0016810">
    <property type="term" value="F:hydrolase activity, acting on carbon-nitrogen (but not peptide) bonds"/>
    <property type="evidence" value="ECO:0007669"/>
    <property type="project" value="InterPro"/>
</dbReference>
<dbReference type="NCBIfam" id="NF011987">
    <property type="entry name" value="PRK15446.2-3"/>
    <property type="match status" value="1"/>
</dbReference>
<proteinExistence type="predicted"/>
<protein>
    <submittedName>
        <fullName evidence="1">Alpha-D-ribose 1-methylphosphonate 5-triphosphate diphosphatase</fullName>
    </submittedName>
</protein>
<dbReference type="OrthoDB" id="9785413at2"/>
<dbReference type="PANTHER" id="PTHR43135">
    <property type="entry name" value="ALPHA-D-RIBOSE 1-METHYLPHOSPHONATE 5-TRIPHOSPHATE DIPHOSPHATASE"/>
    <property type="match status" value="1"/>
</dbReference>
<accession>A0A2M9G5F6</accession>
<dbReference type="InterPro" id="IPR032466">
    <property type="entry name" value="Metal_Hydrolase"/>
</dbReference>
<dbReference type="SUPFAM" id="SSF51338">
    <property type="entry name" value="Composite domain of metallo-dependent hydrolases"/>
    <property type="match status" value="1"/>
</dbReference>
<dbReference type="Proteomes" id="UP000229498">
    <property type="component" value="Unassembled WGS sequence"/>
</dbReference>
<dbReference type="InterPro" id="IPR012696">
    <property type="entry name" value="PhnM"/>
</dbReference>
<dbReference type="EMBL" id="PHIG01000011">
    <property type="protein sequence ID" value="PJK30948.1"/>
    <property type="molecule type" value="Genomic_DNA"/>
</dbReference>
<evidence type="ECO:0000313" key="2">
    <source>
        <dbReference type="Proteomes" id="UP000229498"/>
    </source>
</evidence>
<dbReference type="GO" id="GO:0019700">
    <property type="term" value="P:organic phosphonate catabolic process"/>
    <property type="evidence" value="ECO:0007669"/>
    <property type="project" value="InterPro"/>
</dbReference>
<reference evidence="1 2" key="1">
    <citation type="submission" date="2017-11" db="EMBL/GenBank/DDBJ databases">
        <title>Draft genome sequence of Rhizobiales bacterium SY3-13.</title>
        <authorList>
            <person name="Sun C."/>
        </authorList>
    </citation>
    <scope>NUCLEOTIDE SEQUENCE [LARGE SCALE GENOMIC DNA]</scope>
    <source>
        <strain evidence="1 2">SY3-13</strain>
    </source>
</reference>
<keyword evidence="2" id="KW-1185">Reference proteome</keyword>
<comment type="caution">
    <text evidence="1">The sequence shown here is derived from an EMBL/GenBank/DDBJ whole genome shotgun (WGS) entry which is preliminary data.</text>
</comment>
<name>A0A2M9G5F6_9PROT</name>
<dbReference type="PIRSF" id="PIRSF038971">
    <property type="entry name" value="PhnM"/>
    <property type="match status" value="1"/>
</dbReference>
<sequence>MNDSWIITGGEVLTPEGLRGGDIAFSNGVIGDASPDARIFDAGGLLILPGIVDIHGDGFERQIMPRPGVSFPHEVALPETDRQLVANGITTAFHGLTISWEPGLRSLEGARGFIEAWRAVRSGLRADTRLHLRWETFALDAADTVCGWFGLDPKPIVAFNDHTTGTVRMGRTPGKLDQWAARAGLSVEDYSALLDGVWARRDEVPCAIDRMAARARERGLVLLAHDETSPAERERFRALGAKTSEFPMTRETAAAARAAGEHAVLGAPNVLRGGSHTGALDAAEAVAEGLCTVLTSDYFYPAPLIAAFRLAEAVGLERAWPLVARNAAEAAGLVDRGELRPGLRADVIAVETVPDAAPRVAAVFVAGRQVHLAP</sequence>
<dbReference type="AlphaFoldDB" id="A0A2M9G5F6"/>
<dbReference type="Gene3D" id="3.20.20.140">
    <property type="entry name" value="Metal-dependent hydrolases"/>
    <property type="match status" value="1"/>
</dbReference>
<dbReference type="RefSeq" id="WP_109792583.1">
    <property type="nucleotide sequence ID" value="NZ_PHIG01000011.1"/>
</dbReference>